<evidence type="ECO:0000259" key="2">
    <source>
        <dbReference type="SMART" id="SM00062"/>
    </source>
</evidence>
<evidence type="ECO:0000256" key="1">
    <source>
        <dbReference type="ARBA" id="ARBA00022729"/>
    </source>
</evidence>
<dbReference type="InterPro" id="IPR001638">
    <property type="entry name" value="Solute-binding_3/MltF_N"/>
</dbReference>
<dbReference type="Pfam" id="PF00497">
    <property type="entry name" value="SBP_bac_3"/>
    <property type="match status" value="1"/>
</dbReference>
<dbReference type="PANTHER" id="PTHR35936:SF19">
    <property type="entry name" value="AMINO-ACID-BINDING PROTEIN YXEM-RELATED"/>
    <property type="match status" value="1"/>
</dbReference>
<sequence>MGLGLRLVKMPSDELFAALNDDKIDIAMNNYAMTSTREKSIDFTSAYACSGVSIVSRVPNFNKNTDLAGKTIGASKGSIMLTYIEKLPFEKTVKVYDTNMALIQAASAGQVDATYAWTSMQSGLKKVLPIPLYWSPELWSSPAGMAVAGGNNSLKQSLNIYLARYLRTNDAVQLMKKYYGKDLRCGN</sequence>
<accession>A0A418V4K1</accession>
<keyword evidence="4" id="KW-1185">Reference proteome</keyword>
<dbReference type="SMART" id="SM00062">
    <property type="entry name" value="PBPb"/>
    <property type="match status" value="1"/>
</dbReference>
<keyword evidence="1" id="KW-0732">Signal</keyword>
<dbReference type="SUPFAM" id="SSF53850">
    <property type="entry name" value="Periplasmic binding protein-like II"/>
    <property type="match status" value="1"/>
</dbReference>
<dbReference type="EMBL" id="QYUJ01000014">
    <property type="protein sequence ID" value="RJF71023.1"/>
    <property type="molecule type" value="Genomic_DNA"/>
</dbReference>
<proteinExistence type="predicted"/>
<organism evidence="3 4">
    <name type="scientific">Deinococcus cavernae</name>
    <dbReference type="NCBI Taxonomy" id="2320857"/>
    <lineage>
        <taxon>Bacteria</taxon>
        <taxon>Thermotogati</taxon>
        <taxon>Deinococcota</taxon>
        <taxon>Deinococci</taxon>
        <taxon>Deinococcales</taxon>
        <taxon>Deinococcaceae</taxon>
        <taxon>Deinococcus</taxon>
    </lineage>
</organism>
<dbReference type="AlphaFoldDB" id="A0A418V4K1"/>
<reference evidence="3 4" key="1">
    <citation type="submission" date="2018-09" db="EMBL/GenBank/DDBJ databases">
        <authorList>
            <person name="Zhu H."/>
        </authorList>
    </citation>
    <scope>NUCLEOTIDE SEQUENCE [LARGE SCALE GENOMIC DNA]</scope>
    <source>
        <strain evidence="3 4">K2S05-167</strain>
    </source>
</reference>
<feature type="domain" description="Solute-binding protein family 3/N-terminal" evidence="2">
    <location>
        <begin position="1"/>
        <end position="182"/>
    </location>
</feature>
<dbReference type="Proteomes" id="UP000286287">
    <property type="component" value="Unassembled WGS sequence"/>
</dbReference>
<dbReference type="OrthoDB" id="368476at2"/>
<evidence type="ECO:0000313" key="4">
    <source>
        <dbReference type="Proteomes" id="UP000286287"/>
    </source>
</evidence>
<dbReference type="Gene3D" id="3.40.190.10">
    <property type="entry name" value="Periplasmic binding protein-like II"/>
    <property type="match status" value="2"/>
</dbReference>
<comment type="caution">
    <text evidence="3">The sequence shown here is derived from an EMBL/GenBank/DDBJ whole genome shotgun (WGS) entry which is preliminary data.</text>
</comment>
<name>A0A418V4K1_9DEIO</name>
<dbReference type="CDD" id="cd13530">
    <property type="entry name" value="PBP2_peptides_like"/>
    <property type="match status" value="1"/>
</dbReference>
<protein>
    <submittedName>
        <fullName evidence="3">Amino acid ABC transporter substrate-binding protein</fullName>
    </submittedName>
</protein>
<dbReference type="PANTHER" id="PTHR35936">
    <property type="entry name" value="MEMBRANE-BOUND LYTIC MUREIN TRANSGLYCOSYLASE F"/>
    <property type="match status" value="1"/>
</dbReference>
<evidence type="ECO:0000313" key="3">
    <source>
        <dbReference type="EMBL" id="RJF71023.1"/>
    </source>
</evidence>
<gene>
    <name evidence="3" type="ORF">D3875_04930</name>
</gene>